<gene>
    <name evidence="5" type="ORF">CAPTEDRAFT_161267</name>
</gene>
<keyword evidence="2" id="KW-0521">NADP</keyword>
<comment type="similarity">
    <text evidence="1">Belongs to the NmrA-type oxidoreductase family.</text>
</comment>
<evidence type="ECO:0000313" key="6">
    <source>
        <dbReference type="EnsemblMetazoa" id="CapteP161267"/>
    </source>
</evidence>
<dbReference type="STRING" id="283909.R7TRG8"/>
<evidence type="ECO:0000256" key="2">
    <source>
        <dbReference type="ARBA" id="ARBA00022857"/>
    </source>
</evidence>
<dbReference type="Gene3D" id="3.90.25.10">
    <property type="entry name" value="UDP-galactose 4-epimerase, domain 1"/>
    <property type="match status" value="1"/>
</dbReference>
<dbReference type="AlphaFoldDB" id="R7TRG8"/>
<dbReference type="Gene3D" id="3.40.50.720">
    <property type="entry name" value="NAD(P)-binding Rossmann-like Domain"/>
    <property type="match status" value="1"/>
</dbReference>
<dbReference type="PANTHER" id="PTHR42748">
    <property type="entry name" value="NITROGEN METABOLITE REPRESSION PROTEIN NMRA FAMILY MEMBER"/>
    <property type="match status" value="1"/>
</dbReference>
<evidence type="ECO:0000313" key="5">
    <source>
        <dbReference type="EMBL" id="ELT96234.1"/>
    </source>
</evidence>
<dbReference type="OMA" id="GPTYFYD"/>
<dbReference type="InterPro" id="IPR036291">
    <property type="entry name" value="NAD(P)-bd_dom_sf"/>
</dbReference>
<dbReference type="EMBL" id="KB308885">
    <property type="protein sequence ID" value="ELT96234.1"/>
    <property type="molecule type" value="Genomic_DNA"/>
</dbReference>
<dbReference type="SUPFAM" id="SSF51735">
    <property type="entry name" value="NAD(P)-binding Rossmann-fold domains"/>
    <property type="match status" value="1"/>
</dbReference>
<reference evidence="7" key="1">
    <citation type="submission" date="2012-12" db="EMBL/GenBank/DDBJ databases">
        <authorList>
            <person name="Hellsten U."/>
            <person name="Grimwood J."/>
            <person name="Chapman J.A."/>
            <person name="Shapiro H."/>
            <person name="Aerts A."/>
            <person name="Otillar R.P."/>
            <person name="Terry A.Y."/>
            <person name="Boore J.L."/>
            <person name="Simakov O."/>
            <person name="Marletaz F."/>
            <person name="Cho S.-J."/>
            <person name="Edsinger-Gonzales E."/>
            <person name="Havlak P."/>
            <person name="Kuo D.-H."/>
            <person name="Larsson T."/>
            <person name="Lv J."/>
            <person name="Arendt D."/>
            <person name="Savage R."/>
            <person name="Osoegawa K."/>
            <person name="de Jong P."/>
            <person name="Lindberg D.R."/>
            <person name="Seaver E.C."/>
            <person name="Weisblat D.A."/>
            <person name="Putnam N.H."/>
            <person name="Grigoriev I.V."/>
            <person name="Rokhsar D.S."/>
        </authorList>
    </citation>
    <scope>NUCLEOTIDE SEQUENCE</scope>
    <source>
        <strain evidence="7">I ESC-2004</strain>
    </source>
</reference>
<name>R7TRG8_CAPTE</name>
<organism evidence="5">
    <name type="scientific">Capitella teleta</name>
    <name type="common">Polychaete worm</name>
    <dbReference type="NCBI Taxonomy" id="283909"/>
    <lineage>
        <taxon>Eukaryota</taxon>
        <taxon>Metazoa</taxon>
        <taxon>Spiralia</taxon>
        <taxon>Lophotrochozoa</taxon>
        <taxon>Annelida</taxon>
        <taxon>Polychaeta</taxon>
        <taxon>Sedentaria</taxon>
        <taxon>Scolecida</taxon>
        <taxon>Capitellidae</taxon>
        <taxon>Capitella</taxon>
    </lineage>
</organism>
<evidence type="ECO:0000259" key="4">
    <source>
        <dbReference type="Pfam" id="PF05368"/>
    </source>
</evidence>
<dbReference type="HOGENOM" id="CLU_007383_8_2_1"/>
<dbReference type="Proteomes" id="UP000014760">
    <property type="component" value="Unassembled WGS sequence"/>
</dbReference>
<dbReference type="PANTHER" id="PTHR42748:SF7">
    <property type="entry name" value="NMRA LIKE REDOX SENSOR 1-RELATED"/>
    <property type="match status" value="1"/>
</dbReference>
<proteinExistence type="inferred from homology"/>
<evidence type="ECO:0000256" key="1">
    <source>
        <dbReference type="ARBA" id="ARBA00006328"/>
    </source>
</evidence>
<dbReference type="EnsemblMetazoa" id="CapteT161267">
    <property type="protein sequence ID" value="CapteP161267"/>
    <property type="gene ID" value="CapteG161267"/>
</dbReference>
<dbReference type="InterPro" id="IPR008030">
    <property type="entry name" value="NmrA-like"/>
</dbReference>
<accession>R7TRG8</accession>
<evidence type="ECO:0000313" key="7">
    <source>
        <dbReference type="Proteomes" id="UP000014760"/>
    </source>
</evidence>
<dbReference type="GO" id="GO:0005634">
    <property type="term" value="C:nucleus"/>
    <property type="evidence" value="ECO:0007669"/>
    <property type="project" value="TreeGrafter"/>
</dbReference>
<dbReference type="EMBL" id="AMQN01002314">
    <property type="status" value="NOT_ANNOTATED_CDS"/>
    <property type="molecule type" value="Genomic_DNA"/>
</dbReference>
<keyword evidence="7" id="KW-1185">Reference proteome</keyword>
<feature type="domain" description="NmrA-like" evidence="4">
    <location>
        <begin position="2"/>
        <end position="275"/>
    </location>
</feature>
<reference evidence="5 7" key="2">
    <citation type="journal article" date="2013" name="Nature">
        <title>Insights into bilaterian evolution from three spiralian genomes.</title>
        <authorList>
            <person name="Simakov O."/>
            <person name="Marletaz F."/>
            <person name="Cho S.J."/>
            <person name="Edsinger-Gonzales E."/>
            <person name="Havlak P."/>
            <person name="Hellsten U."/>
            <person name="Kuo D.H."/>
            <person name="Larsson T."/>
            <person name="Lv J."/>
            <person name="Arendt D."/>
            <person name="Savage R."/>
            <person name="Osoegawa K."/>
            <person name="de Jong P."/>
            <person name="Grimwood J."/>
            <person name="Chapman J.A."/>
            <person name="Shapiro H."/>
            <person name="Aerts A."/>
            <person name="Otillar R.P."/>
            <person name="Terry A.Y."/>
            <person name="Boore J.L."/>
            <person name="Grigoriev I.V."/>
            <person name="Lindberg D.R."/>
            <person name="Seaver E.C."/>
            <person name="Weisblat D.A."/>
            <person name="Putnam N.H."/>
            <person name="Rokhsar D.S."/>
        </authorList>
    </citation>
    <scope>NUCLEOTIDE SEQUENCE</scope>
    <source>
        <strain evidence="5 7">I ESC-2004</strain>
    </source>
</reference>
<dbReference type="OrthoDB" id="300709at2759"/>
<sequence length="311" mass="34530">MSRVIAVFEANGPLGASICRSLSQTHEVRALMRDARTPSANALNRSGVQVVQINYNDPSTFDSALDDVYGAVVITLSDYVSSDGYEVEIAEGKVVAEACLRASVCHVIYSTQMSVLDIIGVKCRHMDAKARVESYMKELHLPLTRLVLPLFYEHLTMPPLKPVPVQQKGFYFEIPMGHTPLNLISLEDVGNVVVEVFNQGEKFVKKSLSISGDKMTVKDIAGTFSEVLQPKRFQDKQITSAQFRAFSVPGADDLANMFDFFCRVDQRTNLELTKQLNPSVRSLHQWLVDNQNAVIRAMDAQDAPCKALMAL</sequence>
<evidence type="ECO:0000256" key="3">
    <source>
        <dbReference type="ARBA" id="ARBA00040296"/>
    </source>
</evidence>
<protein>
    <recommendedName>
        <fullName evidence="3">NmrA-like family domain-containing protein 1</fullName>
    </recommendedName>
</protein>
<reference evidence="6" key="3">
    <citation type="submission" date="2015-06" db="UniProtKB">
        <authorList>
            <consortium name="EnsemblMetazoa"/>
        </authorList>
    </citation>
    <scope>IDENTIFICATION</scope>
</reference>
<dbReference type="InterPro" id="IPR051164">
    <property type="entry name" value="NmrA-like_oxidored"/>
</dbReference>
<dbReference type="Pfam" id="PF05368">
    <property type="entry name" value="NmrA"/>
    <property type="match status" value="1"/>
</dbReference>